<evidence type="ECO:0000313" key="1">
    <source>
        <dbReference type="EMBL" id="GER37774.1"/>
    </source>
</evidence>
<comment type="caution">
    <text evidence="1">The sequence shown here is derived from an EMBL/GenBank/DDBJ whole genome shotgun (WGS) entry which is preliminary data.</text>
</comment>
<dbReference type="AlphaFoldDB" id="A0A5A7PYF3"/>
<gene>
    <name evidence="1" type="ORF">STAS_14200</name>
</gene>
<proteinExistence type="predicted"/>
<sequence length="252" mass="27767">MDVLQRVLHPLVVWYLNPTNTSASYTQPTDLKYSTQKKGNQIRDFSCETLQETNERSNFCLTLGRGVSRRKEREVLGVLAMGLEMRESEGSSGVAKDCAIVELKQKGVSLIHLVKLFDVSEQPGVLLPVILCRGSKVSIFSTRSMARGCTCGNFSVNDCRRNSSSASDGVPISCKMKENLSNNNVHHINGDQSVMFKGNPRENSKEKQQNISTAPSILNLLNKLSLSGRSMAKGTCLLKELSVGQKNNNNKN</sequence>
<keyword evidence="2" id="KW-1185">Reference proteome</keyword>
<dbReference type="EMBL" id="BKCP01005405">
    <property type="protein sequence ID" value="GER37774.1"/>
    <property type="molecule type" value="Genomic_DNA"/>
</dbReference>
<name>A0A5A7PYF3_STRAF</name>
<organism evidence="1 2">
    <name type="scientific">Striga asiatica</name>
    <name type="common">Asiatic witchweed</name>
    <name type="synonym">Buchnera asiatica</name>
    <dbReference type="NCBI Taxonomy" id="4170"/>
    <lineage>
        <taxon>Eukaryota</taxon>
        <taxon>Viridiplantae</taxon>
        <taxon>Streptophyta</taxon>
        <taxon>Embryophyta</taxon>
        <taxon>Tracheophyta</taxon>
        <taxon>Spermatophyta</taxon>
        <taxon>Magnoliopsida</taxon>
        <taxon>eudicotyledons</taxon>
        <taxon>Gunneridae</taxon>
        <taxon>Pentapetalae</taxon>
        <taxon>asterids</taxon>
        <taxon>lamiids</taxon>
        <taxon>Lamiales</taxon>
        <taxon>Orobanchaceae</taxon>
        <taxon>Buchnereae</taxon>
        <taxon>Striga</taxon>
    </lineage>
</organism>
<protein>
    <submittedName>
        <fullName evidence="1">D-tagatose-1,6-bisphosphate aldolase subunit GatZ</fullName>
    </submittedName>
</protein>
<accession>A0A5A7PYF3</accession>
<dbReference type="Proteomes" id="UP000325081">
    <property type="component" value="Unassembled WGS sequence"/>
</dbReference>
<reference evidence="2" key="1">
    <citation type="journal article" date="2019" name="Curr. Biol.">
        <title>Genome Sequence of Striga asiatica Provides Insight into the Evolution of Plant Parasitism.</title>
        <authorList>
            <person name="Yoshida S."/>
            <person name="Kim S."/>
            <person name="Wafula E.K."/>
            <person name="Tanskanen J."/>
            <person name="Kim Y.M."/>
            <person name="Honaas L."/>
            <person name="Yang Z."/>
            <person name="Spallek T."/>
            <person name="Conn C.E."/>
            <person name="Ichihashi Y."/>
            <person name="Cheong K."/>
            <person name="Cui S."/>
            <person name="Der J.P."/>
            <person name="Gundlach H."/>
            <person name="Jiao Y."/>
            <person name="Hori C."/>
            <person name="Ishida J.K."/>
            <person name="Kasahara H."/>
            <person name="Kiba T."/>
            <person name="Kim M.S."/>
            <person name="Koo N."/>
            <person name="Laohavisit A."/>
            <person name="Lee Y.H."/>
            <person name="Lumba S."/>
            <person name="McCourt P."/>
            <person name="Mortimer J.C."/>
            <person name="Mutuku J.M."/>
            <person name="Nomura T."/>
            <person name="Sasaki-Sekimoto Y."/>
            <person name="Seto Y."/>
            <person name="Wang Y."/>
            <person name="Wakatake T."/>
            <person name="Sakakibara H."/>
            <person name="Demura T."/>
            <person name="Yamaguchi S."/>
            <person name="Yoneyama K."/>
            <person name="Manabe R.I."/>
            <person name="Nelson D.C."/>
            <person name="Schulman A.H."/>
            <person name="Timko M.P."/>
            <person name="dePamphilis C.W."/>
            <person name="Choi D."/>
            <person name="Shirasu K."/>
        </authorList>
    </citation>
    <scope>NUCLEOTIDE SEQUENCE [LARGE SCALE GENOMIC DNA]</scope>
    <source>
        <strain evidence="2">cv. UVA1</strain>
    </source>
</reference>
<evidence type="ECO:0000313" key="2">
    <source>
        <dbReference type="Proteomes" id="UP000325081"/>
    </source>
</evidence>